<gene>
    <name evidence="6" type="ORF">E1261_12295</name>
</gene>
<dbReference type="PROSITE" id="PS50937">
    <property type="entry name" value="HTH_MERR_2"/>
    <property type="match status" value="1"/>
</dbReference>
<dbReference type="CDD" id="cd00592">
    <property type="entry name" value="HTH_MerR-like"/>
    <property type="match status" value="1"/>
</dbReference>
<keyword evidence="1" id="KW-0678">Repressor</keyword>
<dbReference type="EMBL" id="SMKA01000040">
    <property type="protein sequence ID" value="TDC30821.1"/>
    <property type="molecule type" value="Genomic_DNA"/>
</dbReference>
<dbReference type="GO" id="GO:0003700">
    <property type="term" value="F:DNA-binding transcription factor activity"/>
    <property type="evidence" value="ECO:0007669"/>
    <property type="project" value="InterPro"/>
</dbReference>
<evidence type="ECO:0000256" key="3">
    <source>
        <dbReference type="ARBA" id="ARBA00023125"/>
    </source>
</evidence>
<evidence type="ECO:0000313" key="6">
    <source>
        <dbReference type="EMBL" id="TDC30821.1"/>
    </source>
</evidence>
<keyword evidence="3" id="KW-0238">DNA-binding</keyword>
<dbReference type="SUPFAM" id="SSF46955">
    <property type="entry name" value="Putative DNA-binding domain"/>
    <property type="match status" value="1"/>
</dbReference>
<evidence type="ECO:0000256" key="2">
    <source>
        <dbReference type="ARBA" id="ARBA00023015"/>
    </source>
</evidence>
<proteinExistence type="predicted"/>
<dbReference type="PRINTS" id="PR00040">
    <property type="entry name" value="HTHMERR"/>
</dbReference>
<name>A0A4R4Q6G3_9ACTN</name>
<dbReference type="InterPro" id="IPR009061">
    <property type="entry name" value="DNA-bd_dom_put_sf"/>
</dbReference>
<dbReference type="InterPro" id="IPR000551">
    <property type="entry name" value="MerR-type_HTH_dom"/>
</dbReference>
<keyword evidence="2" id="KW-0805">Transcription regulation</keyword>
<sequence>MDHSIGEIALRAGVTVKAVRYYSDLGLLDSWRAPPGHRRYDEDAVGRLELIRRLRALGIDLPTVRAVLTGERTLSDVATARAEALAVQIRTLQLRQAVLRVVAQRPEEIHQMSDFTEFDDDRQALVTDFLDAVIGDDPELRGIRQTLTPELPDDAADHQVCAWLELAQMLPDAAFRATVRQMVADWRSDWRADDLRPGVVAALRQRVGPALAAAIDPASPEARAMVDEITADYARQLGKPADHELRTRLSSLLETAGDPRWFRYLRLLAAVNGWQDPEPLQPIYDWTRTALRHAG</sequence>
<dbReference type="AlphaFoldDB" id="A0A4R4Q6G3"/>
<dbReference type="PANTHER" id="PTHR30204">
    <property type="entry name" value="REDOX-CYCLING DRUG-SENSING TRANSCRIPTIONAL ACTIVATOR SOXR"/>
    <property type="match status" value="1"/>
</dbReference>
<dbReference type="OrthoDB" id="9809391at2"/>
<protein>
    <submittedName>
        <fullName evidence="6">MerR family transcriptional regulator</fullName>
    </submittedName>
</protein>
<accession>A0A4R4Q6G3</accession>
<reference evidence="6 7" key="1">
    <citation type="submission" date="2019-03" db="EMBL/GenBank/DDBJ databases">
        <title>Draft genome sequences of novel Actinobacteria.</title>
        <authorList>
            <person name="Sahin N."/>
            <person name="Ay H."/>
            <person name="Saygin H."/>
        </authorList>
    </citation>
    <scope>NUCLEOTIDE SEQUENCE [LARGE SCALE GENOMIC DNA]</scope>
    <source>
        <strain evidence="6 7">JCM 30547</strain>
    </source>
</reference>
<dbReference type="PANTHER" id="PTHR30204:SF69">
    <property type="entry name" value="MERR-FAMILY TRANSCRIPTIONAL REGULATOR"/>
    <property type="match status" value="1"/>
</dbReference>
<evidence type="ECO:0000256" key="1">
    <source>
        <dbReference type="ARBA" id="ARBA00022491"/>
    </source>
</evidence>
<feature type="domain" description="HTH merR-type" evidence="5">
    <location>
        <begin position="1"/>
        <end position="70"/>
    </location>
</feature>
<dbReference type="Pfam" id="PF13411">
    <property type="entry name" value="MerR_1"/>
    <property type="match status" value="1"/>
</dbReference>
<dbReference type="Gene3D" id="1.10.1660.10">
    <property type="match status" value="1"/>
</dbReference>
<keyword evidence="4" id="KW-0804">Transcription</keyword>
<evidence type="ECO:0000256" key="4">
    <source>
        <dbReference type="ARBA" id="ARBA00023163"/>
    </source>
</evidence>
<evidence type="ECO:0000259" key="5">
    <source>
        <dbReference type="PROSITE" id="PS50937"/>
    </source>
</evidence>
<dbReference type="Proteomes" id="UP000295075">
    <property type="component" value="Unassembled WGS sequence"/>
</dbReference>
<keyword evidence="7" id="KW-1185">Reference proteome</keyword>
<evidence type="ECO:0000313" key="7">
    <source>
        <dbReference type="Proteomes" id="UP000295075"/>
    </source>
</evidence>
<dbReference type="SMART" id="SM00422">
    <property type="entry name" value="HTH_MERR"/>
    <property type="match status" value="1"/>
</dbReference>
<dbReference type="GO" id="GO:0003677">
    <property type="term" value="F:DNA binding"/>
    <property type="evidence" value="ECO:0007669"/>
    <property type="project" value="UniProtKB-KW"/>
</dbReference>
<organism evidence="6 7">
    <name type="scientific">Kribbella albertanoniae</name>
    <dbReference type="NCBI Taxonomy" id="1266829"/>
    <lineage>
        <taxon>Bacteria</taxon>
        <taxon>Bacillati</taxon>
        <taxon>Actinomycetota</taxon>
        <taxon>Actinomycetes</taxon>
        <taxon>Propionibacteriales</taxon>
        <taxon>Kribbellaceae</taxon>
        <taxon>Kribbella</taxon>
    </lineage>
</organism>
<dbReference type="InterPro" id="IPR047057">
    <property type="entry name" value="MerR_fam"/>
</dbReference>
<comment type="caution">
    <text evidence="6">The sequence shown here is derived from an EMBL/GenBank/DDBJ whole genome shotgun (WGS) entry which is preliminary data.</text>
</comment>
<dbReference type="RefSeq" id="WP_132405969.1">
    <property type="nucleotide sequence ID" value="NZ_SMKA01000040.1"/>
</dbReference>